<dbReference type="OMA" id="ELVVECH"/>
<gene>
    <name evidence="2" type="ORF">P174DRAFT_414003</name>
</gene>
<evidence type="ECO:0000313" key="3">
    <source>
        <dbReference type="Proteomes" id="UP000234474"/>
    </source>
</evidence>
<dbReference type="GeneID" id="36531703"/>
<proteinExistence type="predicted"/>
<dbReference type="VEuPathDB" id="FungiDB:P174DRAFT_414003"/>
<dbReference type="Pfam" id="PF00501">
    <property type="entry name" value="AMP-binding"/>
    <property type="match status" value="1"/>
</dbReference>
<dbReference type="SUPFAM" id="SSF56801">
    <property type="entry name" value="Acetyl-CoA synthetase-like"/>
    <property type="match status" value="1"/>
</dbReference>
<accession>A0A2I1BWY6</accession>
<dbReference type="EMBL" id="MSZS01000009">
    <property type="protein sequence ID" value="PKX89887.1"/>
    <property type="molecule type" value="Genomic_DNA"/>
</dbReference>
<dbReference type="AlphaFoldDB" id="A0A2I1BWY6"/>
<dbReference type="InterPro" id="IPR042099">
    <property type="entry name" value="ANL_N_sf"/>
</dbReference>
<organism evidence="2 3">
    <name type="scientific">Aspergillus novofumigatus (strain IBT 16806)</name>
    <dbReference type="NCBI Taxonomy" id="1392255"/>
    <lineage>
        <taxon>Eukaryota</taxon>
        <taxon>Fungi</taxon>
        <taxon>Dikarya</taxon>
        <taxon>Ascomycota</taxon>
        <taxon>Pezizomycotina</taxon>
        <taxon>Eurotiomycetes</taxon>
        <taxon>Eurotiomycetidae</taxon>
        <taxon>Eurotiales</taxon>
        <taxon>Aspergillaceae</taxon>
        <taxon>Aspergillus</taxon>
        <taxon>Aspergillus subgen. Fumigati</taxon>
    </lineage>
</organism>
<dbReference type="PROSITE" id="PS00455">
    <property type="entry name" value="AMP_BINDING"/>
    <property type="match status" value="1"/>
</dbReference>
<evidence type="ECO:0000259" key="1">
    <source>
        <dbReference type="Pfam" id="PF00501"/>
    </source>
</evidence>
<dbReference type="OrthoDB" id="5360374at2759"/>
<dbReference type="Proteomes" id="UP000234474">
    <property type="component" value="Unassembled WGS sequence"/>
</dbReference>
<name>A0A2I1BWY6_ASPN1</name>
<dbReference type="RefSeq" id="XP_024678482.1">
    <property type="nucleotide sequence ID" value="XM_024824378.1"/>
</dbReference>
<dbReference type="PANTHER" id="PTHR43845:SF1">
    <property type="entry name" value="BLR5969 PROTEIN"/>
    <property type="match status" value="1"/>
</dbReference>
<dbReference type="Gene3D" id="3.40.50.12780">
    <property type="entry name" value="N-terminal domain of ligase-like"/>
    <property type="match status" value="1"/>
</dbReference>
<dbReference type="PANTHER" id="PTHR43845">
    <property type="entry name" value="BLR5969 PROTEIN"/>
    <property type="match status" value="1"/>
</dbReference>
<dbReference type="InterPro" id="IPR000873">
    <property type="entry name" value="AMP-dep_synth/lig_dom"/>
</dbReference>
<protein>
    <recommendedName>
        <fullName evidence="1">AMP-dependent synthetase/ligase domain-containing protein</fullName>
    </recommendedName>
</protein>
<feature type="domain" description="AMP-dependent synthetase/ligase" evidence="1">
    <location>
        <begin position="82"/>
        <end position="286"/>
    </location>
</feature>
<dbReference type="InterPro" id="IPR020845">
    <property type="entry name" value="AMP-binding_CS"/>
</dbReference>
<reference evidence="3" key="1">
    <citation type="journal article" date="2018" name="Proc. Natl. Acad. Sci. U.S.A.">
        <title>Linking secondary metabolites to gene clusters through genome sequencing of six diverse Aspergillus species.</title>
        <authorList>
            <person name="Kaerboelling I."/>
            <person name="Vesth T.C."/>
            <person name="Frisvad J.C."/>
            <person name="Nybo J.L."/>
            <person name="Theobald S."/>
            <person name="Kuo A."/>
            <person name="Bowyer P."/>
            <person name="Matsuda Y."/>
            <person name="Mondo S."/>
            <person name="Lyhne E.K."/>
            <person name="Kogle M.E."/>
            <person name="Clum A."/>
            <person name="Lipzen A."/>
            <person name="Salamov A."/>
            <person name="Ngan C.Y."/>
            <person name="Daum C."/>
            <person name="Chiniquy J."/>
            <person name="Barry K."/>
            <person name="LaButti K."/>
            <person name="Haridas S."/>
            <person name="Simmons B.A."/>
            <person name="Magnuson J.K."/>
            <person name="Mortensen U.H."/>
            <person name="Larsen T.O."/>
            <person name="Grigoriev I.V."/>
            <person name="Baker S.E."/>
            <person name="Andersen M.R."/>
        </authorList>
    </citation>
    <scope>NUCLEOTIDE SEQUENCE [LARGE SCALE GENOMIC DNA]</scope>
    <source>
        <strain evidence="3">IBT 16806</strain>
    </source>
</reference>
<evidence type="ECO:0000313" key="2">
    <source>
        <dbReference type="EMBL" id="PKX89887.1"/>
    </source>
</evidence>
<keyword evidence="3" id="KW-1185">Reference proteome</keyword>
<sequence>MTPLPTETSNPPFTSVALQTSALQHHLDFVRKSSPYYRKLWENVSLGDQAYLEAYPVVDHTSYWAGHGISRSEIITGSHDDGIIMNTGGTTSHPKVTLMSKDELRTTSYQLGLGILAAGIQPYDRVANLFYAGDLYGSFLLHILSIMDIGVPLVQLPIGGSCEPDKSIQHMRQLNATVVFATATTIYRLAKHLVEENNILPAIQRLLFSGEPFYEDQRELVARAFPNATIRSLVYGSIDAGVLGYSTPDEDSRVHVVNSPSVVLEIVPDGSTTPTTRHGVPGSILVTNLARKLQPVVRYPCGDKAEWVDYNNRTFRLLGRDQQAVRLGPVSIDFTDLHDIVASALPARTFQALQALITRENSIDQLTIRLVCDNLAHDSTDTVRENIAKSLGMRRPMFQDHVKRRLVNSLKVSIVSLEDFDINPRTGKLVQVVDKR</sequence>
<comment type="caution">
    <text evidence="2">The sequence shown here is derived from an EMBL/GenBank/DDBJ whole genome shotgun (WGS) entry which is preliminary data.</text>
</comment>